<dbReference type="GO" id="GO:0022857">
    <property type="term" value="F:transmembrane transporter activity"/>
    <property type="evidence" value="ECO:0007669"/>
    <property type="project" value="InterPro"/>
</dbReference>
<feature type="transmembrane region" description="Helical" evidence="1">
    <location>
        <begin position="48"/>
        <end position="69"/>
    </location>
</feature>
<dbReference type="KEGG" id="tch:CHITON_0358"/>
<feature type="domain" description="Major facilitator superfamily (MFS) profile" evidence="2">
    <location>
        <begin position="1"/>
        <end position="390"/>
    </location>
</feature>
<dbReference type="InterPro" id="IPR011701">
    <property type="entry name" value="MFS"/>
</dbReference>
<feature type="transmembrane region" description="Helical" evidence="1">
    <location>
        <begin position="249"/>
        <end position="267"/>
    </location>
</feature>
<dbReference type="SUPFAM" id="SSF103473">
    <property type="entry name" value="MFS general substrate transporter"/>
    <property type="match status" value="1"/>
</dbReference>
<dbReference type="InterPro" id="IPR036259">
    <property type="entry name" value="MFS_trans_sf"/>
</dbReference>
<evidence type="ECO:0000313" key="3">
    <source>
        <dbReference type="EMBL" id="CUX77137.1"/>
    </source>
</evidence>
<dbReference type="Proteomes" id="UP000093069">
    <property type="component" value="Chromosome I"/>
</dbReference>
<dbReference type="InterPro" id="IPR020846">
    <property type="entry name" value="MFS_dom"/>
</dbReference>
<gene>
    <name evidence="3" type="ORF">CHITON_0358</name>
</gene>
<feature type="transmembrane region" description="Helical" evidence="1">
    <location>
        <begin position="170"/>
        <end position="193"/>
    </location>
</feature>
<organism evidence="3 4">
    <name type="scientific">Thermococcus chitonophagus</name>
    <dbReference type="NCBI Taxonomy" id="54262"/>
    <lineage>
        <taxon>Archaea</taxon>
        <taxon>Methanobacteriati</taxon>
        <taxon>Methanobacteriota</taxon>
        <taxon>Thermococci</taxon>
        <taxon>Thermococcales</taxon>
        <taxon>Thermococcaceae</taxon>
        <taxon>Thermococcus</taxon>
    </lineage>
</organism>
<dbReference type="STRING" id="54262.CHITON_0358"/>
<reference evidence="4" key="1">
    <citation type="submission" date="2016-01" db="EMBL/GenBank/DDBJ databases">
        <authorList>
            <person name="Vorgias C.E."/>
        </authorList>
    </citation>
    <scope>NUCLEOTIDE SEQUENCE [LARGE SCALE GENOMIC DNA]</scope>
</reference>
<protein>
    <submittedName>
        <fullName evidence="3">Putative sugar transporter protein</fullName>
    </submittedName>
</protein>
<keyword evidence="1" id="KW-0472">Membrane</keyword>
<dbReference type="PANTHER" id="PTHR23520">
    <property type="entry name" value="TRANSPORTER, PUTATIVE (AFU_ORTHOLOGUE AFUA_3G04000)-RELATED"/>
    <property type="match status" value="1"/>
</dbReference>
<dbReference type="Pfam" id="PF07690">
    <property type="entry name" value="MFS_1"/>
    <property type="match status" value="2"/>
</dbReference>
<feature type="transmembrane region" description="Helical" evidence="1">
    <location>
        <begin position="213"/>
        <end position="237"/>
    </location>
</feature>
<keyword evidence="1" id="KW-1133">Transmembrane helix</keyword>
<name>A0A160VQK9_9EURY</name>
<feature type="transmembrane region" description="Helical" evidence="1">
    <location>
        <begin position="288"/>
        <end position="309"/>
    </location>
</feature>
<feature type="transmembrane region" description="Helical" evidence="1">
    <location>
        <begin position="12"/>
        <end position="36"/>
    </location>
</feature>
<dbReference type="PANTHER" id="PTHR23520:SF5">
    <property type="entry name" value="TRANSPORTER, PUTATIVE (AFU_ORTHOLOGUE AFUA_3G04000)-RELATED"/>
    <property type="match status" value="1"/>
</dbReference>
<accession>A0A160VQK9</accession>
<keyword evidence="3" id="KW-0813">Transport</keyword>
<keyword evidence="3" id="KW-0762">Sugar transport</keyword>
<dbReference type="Gene3D" id="1.20.1250.20">
    <property type="entry name" value="MFS general substrate transporter like domains"/>
    <property type="match status" value="2"/>
</dbReference>
<feature type="transmembrane region" description="Helical" evidence="1">
    <location>
        <begin position="135"/>
        <end position="158"/>
    </location>
</feature>
<feature type="transmembrane region" description="Helical" evidence="1">
    <location>
        <begin position="89"/>
        <end position="114"/>
    </location>
</feature>
<evidence type="ECO:0000256" key="1">
    <source>
        <dbReference type="SAM" id="Phobius"/>
    </source>
</evidence>
<sequence>MTFVTNMEKDVPVLVIATAVGQLFLQFSWFIMPFYLKALGYGMDKMGILFSIQTLTGGLFFLLAGQISLRIGYKKTLIVAAILGALGRVLQILAFNFLTLIAGFFLVGINMGLRDPNYSALLSEKVSSEEERHKLFSYSFGLGTLANALGVLVAGYLPGYLMSNGMPKEIAYRVILSLALIQFAIVLPALAIIKDVPVREQKIKWRRDLIVKILKFSLPSAIIGLGAGITIPFMSIYFNMRFGRNIRDISWVFFGQQLVMGLGSFLLPKLVNRIGPVKVITYFQWSAAFLFLIFPSLPTFLLAAIVYVIRSILMNIVWPVNDSFMMGFFSTEEKATAAGIRRAFSTFMRALGNYTGGVLFAVSLAYPFYATAILYILATAMFYAFFIRHND</sequence>
<dbReference type="EMBL" id="LN999010">
    <property type="protein sequence ID" value="CUX77137.1"/>
    <property type="molecule type" value="Genomic_DNA"/>
</dbReference>
<evidence type="ECO:0000259" key="2">
    <source>
        <dbReference type="PROSITE" id="PS50850"/>
    </source>
</evidence>
<feature type="transmembrane region" description="Helical" evidence="1">
    <location>
        <begin position="366"/>
        <end position="386"/>
    </location>
</feature>
<dbReference type="PROSITE" id="PS50850">
    <property type="entry name" value="MFS"/>
    <property type="match status" value="1"/>
</dbReference>
<proteinExistence type="predicted"/>
<keyword evidence="1" id="KW-0812">Transmembrane</keyword>
<evidence type="ECO:0000313" key="4">
    <source>
        <dbReference type="Proteomes" id="UP000093069"/>
    </source>
</evidence>
<dbReference type="AlphaFoldDB" id="A0A160VQK9"/>